<comment type="caution">
    <text evidence="1">The sequence shown here is derived from an EMBL/GenBank/DDBJ whole genome shotgun (WGS) entry which is preliminary data.</text>
</comment>
<proteinExistence type="predicted"/>
<evidence type="ECO:0000313" key="1">
    <source>
        <dbReference type="EMBL" id="MBJ3775515.1"/>
    </source>
</evidence>
<keyword evidence="2" id="KW-1185">Reference proteome</keyword>
<organism evidence="1 2">
    <name type="scientific">Acuticoccus mangrovi</name>
    <dbReference type="NCBI Taxonomy" id="2796142"/>
    <lineage>
        <taxon>Bacteria</taxon>
        <taxon>Pseudomonadati</taxon>
        <taxon>Pseudomonadota</taxon>
        <taxon>Alphaproteobacteria</taxon>
        <taxon>Hyphomicrobiales</taxon>
        <taxon>Amorphaceae</taxon>
        <taxon>Acuticoccus</taxon>
    </lineage>
</organism>
<dbReference type="InterPro" id="IPR010813">
    <property type="entry name" value="DUF1413"/>
</dbReference>
<dbReference type="EMBL" id="JAEKJA010000005">
    <property type="protein sequence ID" value="MBJ3775515.1"/>
    <property type="molecule type" value="Genomic_DNA"/>
</dbReference>
<dbReference type="Proteomes" id="UP000609531">
    <property type="component" value="Unassembled WGS sequence"/>
</dbReference>
<name>A0A934IP69_9HYPH</name>
<evidence type="ECO:0000313" key="2">
    <source>
        <dbReference type="Proteomes" id="UP000609531"/>
    </source>
</evidence>
<dbReference type="AlphaFoldDB" id="A0A934IP69"/>
<reference evidence="1" key="1">
    <citation type="submission" date="2020-12" db="EMBL/GenBank/DDBJ databases">
        <title>Bacterial taxonomy.</title>
        <authorList>
            <person name="Pan X."/>
        </authorList>
    </citation>
    <scope>NUCLEOTIDE SEQUENCE</scope>
    <source>
        <strain evidence="1">B2012</strain>
    </source>
</reference>
<dbReference type="Pfam" id="PF07205">
    <property type="entry name" value="DUF1413"/>
    <property type="match status" value="1"/>
</dbReference>
<gene>
    <name evidence="1" type="ORF">JCR33_07460</name>
</gene>
<accession>A0A934IP69</accession>
<dbReference type="RefSeq" id="WP_198881405.1">
    <property type="nucleotide sequence ID" value="NZ_JAEKJA010000005.1"/>
</dbReference>
<sequence length="79" mass="9152">MKRLDDHAVGRLVRRLAERPPGEFHFPEIYGAGWDDLYVGDKVRLGRDFLTMVRAGRLPGVEDTGRKRAGGRIYRWRGR</sequence>
<protein>
    <submittedName>
        <fullName evidence="1">DUF1413 domain-containing protein</fullName>
    </submittedName>
</protein>